<organism evidence="1 2">
    <name type="scientific">Allobacillus salarius</name>
    <dbReference type="NCBI Taxonomy" id="1955272"/>
    <lineage>
        <taxon>Bacteria</taxon>
        <taxon>Bacillati</taxon>
        <taxon>Bacillota</taxon>
        <taxon>Bacilli</taxon>
        <taxon>Bacillales</taxon>
        <taxon>Bacillaceae</taxon>
        <taxon>Allobacillus</taxon>
    </lineage>
</organism>
<comment type="caution">
    <text evidence="1">The sequence shown here is derived from an EMBL/GenBank/DDBJ whole genome shotgun (WGS) entry which is preliminary data.</text>
</comment>
<sequence>MASGHAFLNAISYIFYLPNTANEEELRNIVHEVNQSGGYVLEVEKELVRLGYKVKFFDDVSLIQFPR</sequence>
<dbReference type="AlphaFoldDB" id="A0A556PBU6"/>
<name>A0A556PBU6_9BACI</name>
<evidence type="ECO:0000313" key="2">
    <source>
        <dbReference type="Proteomes" id="UP000316425"/>
    </source>
</evidence>
<dbReference type="RefSeq" id="WP_144089341.1">
    <property type="nucleotide sequence ID" value="NZ_VMHE01000023.1"/>
</dbReference>
<accession>A0A556PBU6</accession>
<dbReference type="Proteomes" id="UP000316425">
    <property type="component" value="Unassembled WGS sequence"/>
</dbReference>
<reference evidence="1 2" key="1">
    <citation type="submission" date="2019-07" db="EMBL/GenBank/DDBJ databases">
        <title>Allobacillus sp. nov. SKP isolated from shrimp paste of Euphausiacea.</title>
        <authorList>
            <person name="Kanchanasin P."/>
            <person name="Tanasupawat S."/>
            <person name="Shi W."/>
            <person name="Wu L."/>
            <person name="Ma J."/>
        </authorList>
    </citation>
    <scope>NUCLEOTIDE SEQUENCE [LARGE SCALE GENOMIC DNA]</scope>
    <source>
        <strain evidence="1 2">SKP4-8</strain>
    </source>
</reference>
<keyword evidence="2" id="KW-1185">Reference proteome</keyword>
<evidence type="ECO:0000313" key="1">
    <source>
        <dbReference type="EMBL" id="TSJ61867.1"/>
    </source>
</evidence>
<gene>
    <name evidence="1" type="ORF">FPQ13_10785</name>
</gene>
<dbReference type="OrthoDB" id="9898184at2"/>
<protein>
    <submittedName>
        <fullName evidence="1">Uncharacterized protein</fullName>
    </submittedName>
</protein>
<proteinExistence type="predicted"/>
<dbReference type="EMBL" id="VMHE01000023">
    <property type="protein sequence ID" value="TSJ61867.1"/>
    <property type="molecule type" value="Genomic_DNA"/>
</dbReference>